<comment type="caution">
    <text evidence="1">The sequence shown here is derived from an EMBL/GenBank/DDBJ whole genome shotgun (WGS) entry which is preliminary data.</text>
</comment>
<proteinExistence type="predicted"/>
<organism evidence="1 2">
    <name type="scientific">Rhododendron molle</name>
    <name type="common">Chinese azalea</name>
    <name type="synonym">Azalea mollis</name>
    <dbReference type="NCBI Taxonomy" id="49168"/>
    <lineage>
        <taxon>Eukaryota</taxon>
        <taxon>Viridiplantae</taxon>
        <taxon>Streptophyta</taxon>
        <taxon>Embryophyta</taxon>
        <taxon>Tracheophyta</taxon>
        <taxon>Spermatophyta</taxon>
        <taxon>Magnoliopsida</taxon>
        <taxon>eudicotyledons</taxon>
        <taxon>Gunneridae</taxon>
        <taxon>Pentapetalae</taxon>
        <taxon>asterids</taxon>
        <taxon>Ericales</taxon>
        <taxon>Ericaceae</taxon>
        <taxon>Ericoideae</taxon>
        <taxon>Rhodoreae</taxon>
        <taxon>Rhododendron</taxon>
    </lineage>
</organism>
<reference evidence="1" key="1">
    <citation type="submission" date="2022-02" db="EMBL/GenBank/DDBJ databases">
        <title>Plant Genome Project.</title>
        <authorList>
            <person name="Zhang R.-G."/>
        </authorList>
    </citation>
    <scope>NUCLEOTIDE SEQUENCE</scope>
    <source>
        <strain evidence="1">AT1</strain>
    </source>
</reference>
<dbReference type="EMBL" id="CM046391">
    <property type="protein sequence ID" value="KAI8557802.1"/>
    <property type="molecule type" value="Genomic_DNA"/>
</dbReference>
<keyword evidence="2" id="KW-1185">Reference proteome</keyword>
<gene>
    <name evidence="1" type="ORF">RHMOL_Rhmol04G0038600</name>
</gene>
<name>A0ACC0NZ47_RHOML</name>
<evidence type="ECO:0000313" key="2">
    <source>
        <dbReference type="Proteomes" id="UP001062846"/>
    </source>
</evidence>
<dbReference type="Proteomes" id="UP001062846">
    <property type="component" value="Chromosome 4"/>
</dbReference>
<sequence length="292" mass="32598">MVKPWHHVALTSNFCFLTLAASARTICQSRNSDVNTSVDVIGSEICPLTHDHHMKEKVVNATSIVRRVYHTQRLGEGALQSGSYTLKRFIYSTSVHPIQLFSSGEKPTAETVAETIVGNRAELVPFPSSLDPHVQLTSKDCPNCVGSMKRDVGREDAAIDSEHGLWCSSLAWPSQCHRQRIRKIRRPSPIFSRCLVSSPLSEAFQSHIFCLHCWAFLCCRVCSLIAVSLAPRLPSPGTITDQSQRMSPKPERSLSMIVEINDGKQREEGLGVEEIAVVEKRVRSDYMYIFTS</sequence>
<evidence type="ECO:0000313" key="1">
    <source>
        <dbReference type="EMBL" id="KAI8557802.1"/>
    </source>
</evidence>
<protein>
    <submittedName>
        <fullName evidence="1">Uncharacterized protein</fullName>
    </submittedName>
</protein>
<accession>A0ACC0NZ47</accession>